<organism evidence="7 8">
    <name type="scientific">Cymbomonas tetramitiformis</name>
    <dbReference type="NCBI Taxonomy" id="36881"/>
    <lineage>
        <taxon>Eukaryota</taxon>
        <taxon>Viridiplantae</taxon>
        <taxon>Chlorophyta</taxon>
        <taxon>Pyramimonadophyceae</taxon>
        <taxon>Pyramimonadales</taxon>
        <taxon>Pyramimonadaceae</taxon>
        <taxon>Cymbomonas</taxon>
    </lineage>
</organism>
<name>A0AAE0C0A3_9CHLO</name>
<sequence>MTFRHSRSFSRSSSFNRGDNLSETRTRALSQESFANRSANMNGATLMEDPLGSDDILPEHLHVDLGGNELSTFDKIDSMEYDGEAELREEAPDGAPQEFKPVFHPEGAFRRRWDSTQAVLLIYIAISVPLRVGFRQSAMGYWYWLETSMDLFFTVDVVLNFYTCYNDKDTGILVSDRSAIAKHYLKNWFTIDCIACLPLDMLLRALQGTLDCSFLPQGCSGDVSFPITPRPASRVLETSL</sequence>
<dbReference type="PANTHER" id="PTHR47823">
    <property type="entry name" value="ION_TRANS DOMAIN-CONTAINING PROTEIN"/>
    <property type="match status" value="1"/>
</dbReference>
<dbReference type="EMBL" id="LGRX02030651">
    <property type="protein sequence ID" value="KAK3245433.1"/>
    <property type="molecule type" value="Genomic_DNA"/>
</dbReference>
<dbReference type="Pfam" id="PF00520">
    <property type="entry name" value="Ion_trans"/>
    <property type="match status" value="1"/>
</dbReference>
<dbReference type="GO" id="GO:0005216">
    <property type="term" value="F:monoatomic ion channel activity"/>
    <property type="evidence" value="ECO:0007669"/>
    <property type="project" value="InterPro"/>
</dbReference>
<dbReference type="PANTHER" id="PTHR47823:SF11">
    <property type="entry name" value="K+-CHANNEL ERG AND RELATED PROTEINS"/>
    <property type="match status" value="1"/>
</dbReference>
<comment type="caution">
    <text evidence="7">The sequence shown here is derived from an EMBL/GenBank/DDBJ whole genome shotgun (WGS) entry which is preliminary data.</text>
</comment>
<feature type="compositionally biased region" description="Polar residues" evidence="5">
    <location>
        <begin position="27"/>
        <end position="43"/>
    </location>
</feature>
<accession>A0AAE0C0A3</accession>
<evidence type="ECO:0000313" key="7">
    <source>
        <dbReference type="EMBL" id="KAK3245433.1"/>
    </source>
</evidence>
<proteinExistence type="predicted"/>
<keyword evidence="2" id="KW-0812">Transmembrane</keyword>
<evidence type="ECO:0000256" key="1">
    <source>
        <dbReference type="ARBA" id="ARBA00004141"/>
    </source>
</evidence>
<dbReference type="SUPFAM" id="SSF81324">
    <property type="entry name" value="Voltage-gated potassium channels"/>
    <property type="match status" value="1"/>
</dbReference>
<evidence type="ECO:0000313" key="8">
    <source>
        <dbReference type="Proteomes" id="UP001190700"/>
    </source>
</evidence>
<feature type="non-terminal residue" evidence="7">
    <location>
        <position position="240"/>
    </location>
</feature>
<dbReference type="Gene3D" id="1.10.287.70">
    <property type="match status" value="1"/>
</dbReference>
<keyword evidence="4" id="KW-0472">Membrane</keyword>
<feature type="region of interest" description="Disordered" evidence="5">
    <location>
        <begin position="1"/>
        <end position="49"/>
    </location>
</feature>
<evidence type="ECO:0000256" key="2">
    <source>
        <dbReference type="ARBA" id="ARBA00022692"/>
    </source>
</evidence>
<reference evidence="7 8" key="1">
    <citation type="journal article" date="2015" name="Genome Biol. Evol.">
        <title>Comparative Genomics of a Bacterivorous Green Alga Reveals Evolutionary Causalities and Consequences of Phago-Mixotrophic Mode of Nutrition.</title>
        <authorList>
            <person name="Burns J.A."/>
            <person name="Paasch A."/>
            <person name="Narechania A."/>
            <person name="Kim E."/>
        </authorList>
    </citation>
    <scope>NUCLEOTIDE SEQUENCE [LARGE SCALE GENOMIC DNA]</scope>
    <source>
        <strain evidence="7 8">PLY_AMNH</strain>
    </source>
</reference>
<dbReference type="GO" id="GO:0016020">
    <property type="term" value="C:membrane"/>
    <property type="evidence" value="ECO:0007669"/>
    <property type="project" value="UniProtKB-SubCell"/>
</dbReference>
<keyword evidence="8" id="KW-1185">Reference proteome</keyword>
<gene>
    <name evidence="7" type="ORF">CYMTET_44993</name>
</gene>
<comment type="subcellular location">
    <subcellularLocation>
        <location evidence="1">Membrane</location>
        <topology evidence="1">Multi-pass membrane protein</topology>
    </subcellularLocation>
</comment>
<evidence type="ECO:0000259" key="6">
    <source>
        <dbReference type="Pfam" id="PF00520"/>
    </source>
</evidence>
<dbReference type="InterPro" id="IPR005821">
    <property type="entry name" value="Ion_trans_dom"/>
</dbReference>
<evidence type="ECO:0000256" key="5">
    <source>
        <dbReference type="SAM" id="MobiDB-lite"/>
    </source>
</evidence>
<dbReference type="AlphaFoldDB" id="A0AAE0C0A3"/>
<feature type="domain" description="Ion transport" evidence="6">
    <location>
        <begin position="112"/>
        <end position="205"/>
    </location>
</feature>
<evidence type="ECO:0000256" key="3">
    <source>
        <dbReference type="ARBA" id="ARBA00022989"/>
    </source>
</evidence>
<keyword evidence="3" id="KW-1133">Transmembrane helix</keyword>
<dbReference type="Proteomes" id="UP001190700">
    <property type="component" value="Unassembled WGS sequence"/>
</dbReference>
<protein>
    <recommendedName>
        <fullName evidence="6">Ion transport domain-containing protein</fullName>
    </recommendedName>
</protein>
<evidence type="ECO:0000256" key="4">
    <source>
        <dbReference type="ARBA" id="ARBA00023136"/>
    </source>
</evidence>